<gene>
    <name evidence="1" type="ORF">LCGC14_1764740</name>
</gene>
<accession>A0A0F9JEZ9</accession>
<sequence>MRFFVLTLFLAVFALSGCSTVSGFLDRANVKVEAKVDGLTVGFGAGTDGVKVAFDLAGVSSAFGVDTSEAMCYVGGYIPLLDKFGPVADYCAEE</sequence>
<evidence type="ECO:0000313" key="1">
    <source>
        <dbReference type="EMBL" id="KKM04391.1"/>
    </source>
</evidence>
<dbReference type="AlphaFoldDB" id="A0A0F9JEZ9"/>
<name>A0A0F9JEZ9_9ZZZZ</name>
<dbReference type="EMBL" id="LAZR01016464">
    <property type="protein sequence ID" value="KKM04391.1"/>
    <property type="molecule type" value="Genomic_DNA"/>
</dbReference>
<evidence type="ECO:0008006" key="2">
    <source>
        <dbReference type="Google" id="ProtNLM"/>
    </source>
</evidence>
<reference evidence="1" key="1">
    <citation type="journal article" date="2015" name="Nature">
        <title>Complex archaea that bridge the gap between prokaryotes and eukaryotes.</title>
        <authorList>
            <person name="Spang A."/>
            <person name="Saw J.H."/>
            <person name="Jorgensen S.L."/>
            <person name="Zaremba-Niedzwiedzka K."/>
            <person name="Martijn J."/>
            <person name="Lind A.E."/>
            <person name="van Eijk R."/>
            <person name="Schleper C."/>
            <person name="Guy L."/>
            <person name="Ettema T.J."/>
        </authorList>
    </citation>
    <scope>NUCLEOTIDE SEQUENCE</scope>
</reference>
<dbReference type="PROSITE" id="PS51257">
    <property type="entry name" value="PROKAR_LIPOPROTEIN"/>
    <property type="match status" value="1"/>
</dbReference>
<comment type="caution">
    <text evidence="1">The sequence shown here is derived from an EMBL/GenBank/DDBJ whole genome shotgun (WGS) entry which is preliminary data.</text>
</comment>
<proteinExistence type="predicted"/>
<protein>
    <recommendedName>
        <fullName evidence="2">Lipoprotein</fullName>
    </recommendedName>
</protein>
<organism evidence="1">
    <name type="scientific">marine sediment metagenome</name>
    <dbReference type="NCBI Taxonomy" id="412755"/>
    <lineage>
        <taxon>unclassified sequences</taxon>
        <taxon>metagenomes</taxon>
        <taxon>ecological metagenomes</taxon>
    </lineage>
</organism>